<dbReference type="InterPro" id="IPR000215">
    <property type="entry name" value="Serpin_fam"/>
</dbReference>
<comment type="similarity">
    <text evidence="1 5">Belongs to the serpin family.</text>
</comment>
<dbReference type="SMART" id="SM00093">
    <property type="entry name" value="SERPIN"/>
    <property type="match status" value="1"/>
</dbReference>
<dbReference type="SUPFAM" id="SSF56574">
    <property type="entry name" value="Serpins"/>
    <property type="match status" value="1"/>
</dbReference>
<feature type="chain" id="PRO_5019190697" evidence="7">
    <location>
        <begin position="23"/>
        <end position="478"/>
    </location>
</feature>
<proteinExistence type="inferred from homology"/>
<dbReference type="STRING" id="299467.A0A443SW85"/>
<feature type="compositionally biased region" description="Low complexity" evidence="6">
    <location>
        <begin position="73"/>
        <end position="92"/>
    </location>
</feature>
<dbReference type="PANTHER" id="PTHR11461:SF211">
    <property type="entry name" value="GH10112P-RELATED"/>
    <property type="match status" value="1"/>
</dbReference>
<dbReference type="GO" id="GO:0004867">
    <property type="term" value="F:serine-type endopeptidase inhibitor activity"/>
    <property type="evidence" value="ECO:0007669"/>
    <property type="project" value="UniProtKB-KW"/>
</dbReference>
<dbReference type="GO" id="GO:0005615">
    <property type="term" value="C:extracellular space"/>
    <property type="evidence" value="ECO:0007669"/>
    <property type="project" value="InterPro"/>
</dbReference>
<evidence type="ECO:0000313" key="9">
    <source>
        <dbReference type="EMBL" id="RWS31769.1"/>
    </source>
</evidence>
<protein>
    <submittedName>
        <fullName evidence="9">Serpin B6-like protein</fullName>
    </submittedName>
</protein>
<feature type="region of interest" description="Disordered" evidence="6">
    <location>
        <begin position="45"/>
        <end position="93"/>
    </location>
</feature>
<feature type="compositionally biased region" description="Basic residues" evidence="6">
    <location>
        <begin position="62"/>
        <end position="72"/>
    </location>
</feature>
<evidence type="ECO:0000256" key="1">
    <source>
        <dbReference type="ARBA" id="ARBA00009500"/>
    </source>
</evidence>
<keyword evidence="3" id="KW-0722">Serine protease inhibitor</keyword>
<dbReference type="InterPro" id="IPR023795">
    <property type="entry name" value="Serpin_CS"/>
</dbReference>
<reference evidence="9 10" key="1">
    <citation type="journal article" date="2018" name="Gigascience">
        <title>Genomes of trombidid mites reveal novel predicted allergens and laterally-transferred genes associated with secondary metabolism.</title>
        <authorList>
            <person name="Dong X."/>
            <person name="Chaisiri K."/>
            <person name="Xia D."/>
            <person name="Armstrong S.D."/>
            <person name="Fang Y."/>
            <person name="Donnelly M.J."/>
            <person name="Kadowaki T."/>
            <person name="McGarry J.W."/>
            <person name="Darby A.C."/>
            <person name="Makepeace B.L."/>
        </authorList>
    </citation>
    <scope>NUCLEOTIDE SEQUENCE [LARGE SCALE GENOMIC DNA]</scope>
    <source>
        <strain evidence="9">UoL-UT</strain>
    </source>
</reference>
<dbReference type="AlphaFoldDB" id="A0A443SW85"/>
<keyword evidence="10" id="KW-1185">Reference proteome</keyword>
<comment type="caution">
    <text evidence="9">The sequence shown here is derived from an EMBL/GenBank/DDBJ whole genome shotgun (WGS) entry which is preliminary data.</text>
</comment>
<organism evidence="9 10">
    <name type="scientific">Leptotrombidium deliense</name>
    <dbReference type="NCBI Taxonomy" id="299467"/>
    <lineage>
        <taxon>Eukaryota</taxon>
        <taxon>Metazoa</taxon>
        <taxon>Ecdysozoa</taxon>
        <taxon>Arthropoda</taxon>
        <taxon>Chelicerata</taxon>
        <taxon>Arachnida</taxon>
        <taxon>Acari</taxon>
        <taxon>Acariformes</taxon>
        <taxon>Trombidiformes</taxon>
        <taxon>Prostigmata</taxon>
        <taxon>Anystina</taxon>
        <taxon>Parasitengona</taxon>
        <taxon>Trombiculoidea</taxon>
        <taxon>Trombiculidae</taxon>
        <taxon>Leptotrombidium</taxon>
    </lineage>
</organism>
<feature type="signal peptide" evidence="7">
    <location>
        <begin position="1"/>
        <end position="22"/>
    </location>
</feature>
<dbReference type="InterPro" id="IPR042185">
    <property type="entry name" value="Serpin_sf_2"/>
</dbReference>
<sequence length="478" mass="53624">MYSLHFLAVLVTTVAVIHFSTSAPGRPQSNSVFWWQDVNKAKKEVSSTPATTTAANVPVSRRPLRSSRRKPKPVSVGTARPFPSFPSTKSPTRYVDLPQPLPKSMIKLVESNNRFGFKLCNALIKYSGKKNIFISPMSLFGTLVTVYAASSAETSEEMANVLELGHQREEDVQNGFRDILHNLMYENSKENTLKLLNAMFVDNSINVSSTFTDKVRTYYNGYLEKVGFASEPEYVVQWANQLVEWWTEGNIKKLLNNQLDPMTKLLLVNAIYFKGKWAEIFNPKHTTEYPFKNADGSVSKVKMMRLSSKFKTFCDNETLNTCAIELPYSGNHLSFVVLLPMKGGDLSTLNVILQPEAVNTLLNNLEERSLELGLPKFSLNANYNLHKPLEDMGMKSLFTPESANLSKIGSNKELFVKEAKHKTVIDVSEEGTVAAGASYVVIGNRVSPPRLYVDHPFVFIIRDLRTNVNLFLGRVSSL</sequence>
<dbReference type="InterPro" id="IPR023796">
    <property type="entry name" value="Serpin_dom"/>
</dbReference>
<dbReference type="Proteomes" id="UP000288716">
    <property type="component" value="Unassembled WGS sequence"/>
</dbReference>
<feature type="compositionally biased region" description="Low complexity" evidence="6">
    <location>
        <begin position="46"/>
        <end position="61"/>
    </location>
</feature>
<keyword evidence="7" id="KW-0732">Signal</keyword>
<keyword evidence="2" id="KW-0646">Protease inhibitor</keyword>
<evidence type="ECO:0000256" key="5">
    <source>
        <dbReference type="RuleBase" id="RU000411"/>
    </source>
</evidence>
<dbReference type="VEuPathDB" id="VectorBase:LDEU000271"/>
<dbReference type="PANTHER" id="PTHR11461">
    <property type="entry name" value="SERINE PROTEASE INHIBITOR, SERPIN"/>
    <property type="match status" value="1"/>
</dbReference>
<dbReference type="OrthoDB" id="6416968at2759"/>
<dbReference type="EMBL" id="NCKV01000065">
    <property type="protein sequence ID" value="RWS31769.1"/>
    <property type="molecule type" value="Genomic_DNA"/>
</dbReference>
<name>A0A443SW85_9ACAR</name>
<evidence type="ECO:0000256" key="2">
    <source>
        <dbReference type="ARBA" id="ARBA00022690"/>
    </source>
</evidence>
<evidence type="ECO:0000256" key="6">
    <source>
        <dbReference type="SAM" id="MobiDB-lite"/>
    </source>
</evidence>
<keyword evidence="4" id="KW-0325">Glycoprotein</keyword>
<gene>
    <name evidence="9" type="ORF">B4U80_11133</name>
</gene>
<evidence type="ECO:0000259" key="8">
    <source>
        <dbReference type="SMART" id="SM00093"/>
    </source>
</evidence>
<dbReference type="Gene3D" id="3.30.497.10">
    <property type="entry name" value="Antithrombin, subunit I, domain 2"/>
    <property type="match status" value="1"/>
</dbReference>
<dbReference type="Pfam" id="PF00079">
    <property type="entry name" value="Serpin"/>
    <property type="match status" value="1"/>
</dbReference>
<feature type="domain" description="Serpin" evidence="8">
    <location>
        <begin position="117"/>
        <end position="478"/>
    </location>
</feature>
<dbReference type="InterPro" id="IPR042178">
    <property type="entry name" value="Serpin_sf_1"/>
</dbReference>
<accession>A0A443SW85</accession>
<dbReference type="InterPro" id="IPR036186">
    <property type="entry name" value="Serpin_sf"/>
</dbReference>
<dbReference type="PROSITE" id="PS00284">
    <property type="entry name" value="SERPIN"/>
    <property type="match status" value="1"/>
</dbReference>
<evidence type="ECO:0000256" key="4">
    <source>
        <dbReference type="ARBA" id="ARBA00023180"/>
    </source>
</evidence>
<dbReference type="Gene3D" id="2.30.39.10">
    <property type="entry name" value="Alpha-1-antitrypsin, domain 1"/>
    <property type="match status" value="1"/>
</dbReference>
<evidence type="ECO:0000256" key="3">
    <source>
        <dbReference type="ARBA" id="ARBA00022900"/>
    </source>
</evidence>
<evidence type="ECO:0000313" key="10">
    <source>
        <dbReference type="Proteomes" id="UP000288716"/>
    </source>
</evidence>
<evidence type="ECO:0000256" key="7">
    <source>
        <dbReference type="SAM" id="SignalP"/>
    </source>
</evidence>